<dbReference type="CDD" id="cd02910">
    <property type="entry name" value="cupin_Yhhw_N"/>
    <property type="match status" value="1"/>
</dbReference>
<evidence type="ECO:0000313" key="7">
    <source>
        <dbReference type="Proteomes" id="UP000189800"/>
    </source>
</evidence>
<protein>
    <recommendedName>
        <fullName evidence="8">Pirin family protein</fullName>
    </recommendedName>
</protein>
<evidence type="ECO:0000256" key="1">
    <source>
        <dbReference type="ARBA" id="ARBA00008416"/>
    </source>
</evidence>
<name>A0A1T0CTG8_9GAMM</name>
<evidence type="ECO:0000259" key="4">
    <source>
        <dbReference type="Pfam" id="PF02678"/>
    </source>
</evidence>
<dbReference type="GO" id="GO:0046872">
    <property type="term" value="F:metal ion binding"/>
    <property type="evidence" value="ECO:0007669"/>
    <property type="project" value="UniProtKB-KW"/>
</dbReference>
<reference evidence="6 7" key="1">
    <citation type="submission" date="2017-02" db="EMBL/GenBank/DDBJ databases">
        <title>Draft genome sequence of Moraxella pluranimalium CCUG 54913T type strain.</title>
        <authorList>
            <person name="Salva-Serra F."/>
            <person name="Engstrom-Jakobsson H."/>
            <person name="Thorell K."/>
            <person name="Jaen-Luchoro D."/>
            <person name="Gonzales-Siles L."/>
            <person name="Karlsson R."/>
            <person name="Yazdan S."/>
            <person name="Boulund F."/>
            <person name="Johnning A."/>
            <person name="Engstrand L."/>
            <person name="Kristiansson E."/>
            <person name="Moore E."/>
        </authorList>
    </citation>
    <scope>NUCLEOTIDE SEQUENCE [LARGE SCALE GENOMIC DNA]</scope>
    <source>
        <strain evidence="6 7">CCUG 54913</strain>
    </source>
</reference>
<evidence type="ECO:0000313" key="6">
    <source>
        <dbReference type="EMBL" id="OOS25643.1"/>
    </source>
</evidence>
<dbReference type="Proteomes" id="UP000189800">
    <property type="component" value="Unassembled WGS sequence"/>
</dbReference>
<keyword evidence="2" id="KW-0479">Metal-binding</keyword>
<organism evidence="6 7">
    <name type="scientific">Moraxella pluranimalium</name>
    <dbReference type="NCBI Taxonomy" id="470453"/>
    <lineage>
        <taxon>Bacteria</taxon>
        <taxon>Pseudomonadati</taxon>
        <taxon>Pseudomonadota</taxon>
        <taxon>Gammaproteobacteria</taxon>
        <taxon>Moraxellales</taxon>
        <taxon>Moraxellaceae</taxon>
        <taxon>Moraxella</taxon>
    </lineage>
</organism>
<dbReference type="PANTHER" id="PTHR43212">
    <property type="entry name" value="QUERCETIN 2,3-DIOXYGENASE"/>
    <property type="match status" value="1"/>
</dbReference>
<dbReference type="Pfam" id="PF02678">
    <property type="entry name" value="Pirin"/>
    <property type="match status" value="1"/>
</dbReference>
<keyword evidence="7" id="KW-1185">Reference proteome</keyword>
<feature type="domain" description="Quercetin 2,3-dioxygenase C-terminal cupin" evidence="5">
    <location>
        <begin position="148"/>
        <end position="233"/>
    </location>
</feature>
<dbReference type="STRING" id="470453.B0680_02120"/>
<sequence length="243" mass="26772">MKTIYHAANTRGIANHGWLNSHHTFSFGGYYDPDRTNFGVLRVINDDTVAGGQGFGTHPHNDMEIISIPLEGDLAHRDSMGNGGVIRQGDIQVMSAGTGIRHSEMNANTDRAVKFLQIWVLTRKNGVEPRYQQIRIADSATPNDFQQILSPNPDDAGVWIHQDAWFSLADFSDGTSKHYDVKRDGNGVYIFVIKGSAKIGEIVLNERDGLGVWDTDGFDVSAIGDSQILLMDVPMDVRSATNQ</sequence>
<feature type="binding site" evidence="2">
    <location>
        <position position="102"/>
    </location>
    <ligand>
        <name>Fe cation</name>
        <dbReference type="ChEBI" id="CHEBI:24875"/>
    </ligand>
</feature>
<evidence type="ECO:0000256" key="3">
    <source>
        <dbReference type="RuleBase" id="RU003457"/>
    </source>
</evidence>
<dbReference type="EMBL" id="MUYU01000006">
    <property type="protein sequence ID" value="OOS25643.1"/>
    <property type="molecule type" value="Genomic_DNA"/>
</dbReference>
<feature type="domain" description="Pirin N-terminal" evidence="4">
    <location>
        <begin position="11"/>
        <end position="120"/>
    </location>
</feature>
<dbReference type="Gene3D" id="2.60.120.10">
    <property type="entry name" value="Jelly Rolls"/>
    <property type="match status" value="2"/>
</dbReference>
<dbReference type="InterPro" id="IPR011051">
    <property type="entry name" value="RmlC_Cupin_sf"/>
</dbReference>
<dbReference type="SUPFAM" id="SSF51182">
    <property type="entry name" value="RmlC-like cupins"/>
    <property type="match status" value="1"/>
</dbReference>
<evidence type="ECO:0008006" key="8">
    <source>
        <dbReference type="Google" id="ProtNLM"/>
    </source>
</evidence>
<dbReference type="OrthoDB" id="9780903at2"/>
<comment type="caution">
    <text evidence="6">The sequence shown here is derived from an EMBL/GenBank/DDBJ whole genome shotgun (WGS) entry which is preliminary data.</text>
</comment>
<evidence type="ECO:0000256" key="2">
    <source>
        <dbReference type="PIRSR" id="PIRSR006232-1"/>
    </source>
</evidence>
<dbReference type="PIRSF" id="PIRSF006232">
    <property type="entry name" value="Pirin"/>
    <property type="match status" value="1"/>
</dbReference>
<dbReference type="InterPro" id="IPR041602">
    <property type="entry name" value="Quercetinase_C"/>
</dbReference>
<dbReference type="AlphaFoldDB" id="A0A1T0CTG8"/>
<gene>
    <name evidence="6" type="ORF">B0680_02120</name>
</gene>
<dbReference type="RefSeq" id="WP_078253399.1">
    <property type="nucleotide sequence ID" value="NZ_MUYU01000006.1"/>
</dbReference>
<feature type="binding site" evidence="2">
    <location>
        <position position="104"/>
    </location>
    <ligand>
        <name>Fe cation</name>
        <dbReference type="ChEBI" id="CHEBI:24875"/>
    </ligand>
</feature>
<feature type="binding site" evidence="2">
    <location>
        <position position="58"/>
    </location>
    <ligand>
        <name>Fe cation</name>
        <dbReference type="ChEBI" id="CHEBI:24875"/>
    </ligand>
</feature>
<dbReference type="InterPro" id="IPR012093">
    <property type="entry name" value="Pirin"/>
</dbReference>
<evidence type="ECO:0000259" key="5">
    <source>
        <dbReference type="Pfam" id="PF17954"/>
    </source>
</evidence>
<accession>A0A1T0CTG8</accession>
<dbReference type="InterPro" id="IPR003829">
    <property type="entry name" value="Pirin_N_dom"/>
</dbReference>
<feature type="binding site" evidence="2">
    <location>
        <position position="60"/>
    </location>
    <ligand>
        <name>Fe cation</name>
        <dbReference type="ChEBI" id="CHEBI:24875"/>
    </ligand>
</feature>
<dbReference type="Pfam" id="PF17954">
    <property type="entry name" value="Pirin_C_2"/>
    <property type="match status" value="1"/>
</dbReference>
<keyword evidence="2" id="KW-0408">Iron</keyword>
<comment type="similarity">
    <text evidence="1 3">Belongs to the pirin family.</text>
</comment>
<proteinExistence type="inferred from homology"/>
<dbReference type="PANTHER" id="PTHR43212:SF3">
    <property type="entry name" value="QUERCETIN 2,3-DIOXYGENASE"/>
    <property type="match status" value="1"/>
</dbReference>
<comment type="cofactor">
    <cofactor evidence="2">
        <name>Fe cation</name>
        <dbReference type="ChEBI" id="CHEBI:24875"/>
    </cofactor>
    <text evidence="2">Binds 1 Fe cation per subunit.</text>
</comment>
<dbReference type="InterPro" id="IPR014710">
    <property type="entry name" value="RmlC-like_jellyroll"/>
</dbReference>